<name>A0A0A9HDF4_ARUDO</name>
<sequence>MQLMGHCSVCFHQGLILLVQMLGDFS</sequence>
<dbReference type="EMBL" id="GBRH01162711">
    <property type="protein sequence ID" value="JAE35185.1"/>
    <property type="molecule type" value="Transcribed_RNA"/>
</dbReference>
<reference evidence="1" key="2">
    <citation type="journal article" date="2015" name="Data Brief">
        <title>Shoot transcriptome of the giant reed, Arundo donax.</title>
        <authorList>
            <person name="Barrero R.A."/>
            <person name="Guerrero F.D."/>
            <person name="Moolhuijzen P."/>
            <person name="Goolsby J.A."/>
            <person name="Tidwell J."/>
            <person name="Bellgard S.E."/>
            <person name="Bellgard M.I."/>
        </authorList>
    </citation>
    <scope>NUCLEOTIDE SEQUENCE</scope>
    <source>
        <tissue evidence="1">Shoot tissue taken approximately 20 cm above the soil surface</tissue>
    </source>
</reference>
<reference evidence="1" key="1">
    <citation type="submission" date="2014-09" db="EMBL/GenBank/DDBJ databases">
        <authorList>
            <person name="Magalhaes I.L.F."/>
            <person name="Oliveira U."/>
            <person name="Santos F.R."/>
            <person name="Vidigal T.H.D.A."/>
            <person name="Brescovit A.D."/>
            <person name="Santos A.J."/>
        </authorList>
    </citation>
    <scope>NUCLEOTIDE SEQUENCE</scope>
    <source>
        <tissue evidence="1">Shoot tissue taken approximately 20 cm above the soil surface</tissue>
    </source>
</reference>
<accession>A0A0A9HDF4</accession>
<evidence type="ECO:0000313" key="1">
    <source>
        <dbReference type="EMBL" id="JAE35185.1"/>
    </source>
</evidence>
<organism evidence="1">
    <name type="scientific">Arundo donax</name>
    <name type="common">Giant reed</name>
    <name type="synonym">Donax arundinaceus</name>
    <dbReference type="NCBI Taxonomy" id="35708"/>
    <lineage>
        <taxon>Eukaryota</taxon>
        <taxon>Viridiplantae</taxon>
        <taxon>Streptophyta</taxon>
        <taxon>Embryophyta</taxon>
        <taxon>Tracheophyta</taxon>
        <taxon>Spermatophyta</taxon>
        <taxon>Magnoliopsida</taxon>
        <taxon>Liliopsida</taxon>
        <taxon>Poales</taxon>
        <taxon>Poaceae</taxon>
        <taxon>PACMAD clade</taxon>
        <taxon>Arundinoideae</taxon>
        <taxon>Arundineae</taxon>
        <taxon>Arundo</taxon>
    </lineage>
</organism>
<proteinExistence type="predicted"/>
<protein>
    <submittedName>
        <fullName evidence="1">Uncharacterized protein</fullName>
    </submittedName>
</protein>
<dbReference type="AlphaFoldDB" id="A0A0A9HDF4"/>